<evidence type="ECO:0000256" key="1">
    <source>
        <dbReference type="ARBA" id="ARBA00006739"/>
    </source>
</evidence>
<evidence type="ECO:0000259" key="4">
    <source>
        <dbReference type="Pfam" id="PF00535"/>
    </source>
</evidence>
<dbReference type="PANTHER" id="PTHR43398">
    <property type="entry name" value="DOLICHOL-PHOSPHATE MANNOSYLTRANSFERASE SUBUNIT 1"/>
    <property type="match status" value="1"/>
</dbReference>
<evidence type="ECO:0000256" key="2">
    <source>
        <dbReference type="ARBA" id="ARBA00022676"/>
    </source>
</evidence>
<protein>
    <submittedName>
        <fullName evidence="5">Unannotated protein</fullName>
    </submittedName>
</protein>
<dbReference type="Gene3D" id="3.90.550.10">
    <property type="entry name" value="Spore Coat Polysaccharide Biosynthesis Protein SpsA, Chain A"/>
    <property type="match status" value="1"/>
</dbReference>
<keyword evidence="3" id="KW-0808">Transferase</keyword>
<feature type="domain" description="Glycosyltransferase 2-like" evidence="4">
    <location>
        <begin position="5"/>
        <end position="168"/>
    </location>
</feature>
<gene>
    <name evidence="5" type="ORF">UFOPK2131_00107</name>
</gene>
<evidence type="ECO:0000256" key="3">
    <source>
        <dbReference type="ARBA" id="ARBA00022679"/>
    </source>
</evidence>
<dbReference type="PANTHER" id="PTHR43398:SF1">
    <property type="entry name" value="DOLICHOL-PHOSPHATE MANNOSYLTRANSFERASE SUBUNIT 1"/>
    <property type="match status" value="1"/>
</dbReference>
<name>A0A6J6IUR8_9ZZZZ</name>
<evidence type="ECO:0000313" key="5">
    <source>
        <dbReference type="EMBL" id="CAB4628184.1"/>
    </source>
</evidence>
<sequence length="234" mass="25918">MKYLVLIPTYNEAETIVETVTSVIALMPELSVLVVDDSSPDGTGSLVTQAFANQPRVHLLTREQKQGLGLAYIDGFQWAFDRGFEFVMEMDADGSHRPADLASLIEASGTAELVIGSRWISGGEVKNWPWFRKLISRIGNRYAQAMLGTKILDMTSGFRVYRSVFLQQLVSQPVSSHGYSFQVELAYLASKAGSVVEVPITFVERVNGKSKMTLAIVLEALTKVTFWGIKRVFS</sequence>
<dbReference type="CDD" id="cd06442">
    <property type="entry name" value="DPM1_like"/>
    <property type="match status" value="1"/>
</dbReference>
<dbReference type="InterPro" id="IPR029044">
    <property type="entry name" value="Nucleotide-diphossugar_trans"/>
</dbReference>
<dbReference type="InterPro" id="IPR001173">
    <property type="entry name" value="Glyco_trans_2-like"/>
</dbReference>
<dbReference type="SUPFAM" id="SSF53448">
    <property type="entry name" value="Nucleotide-diphospho-sugar transferases"/>
    <property type="match status" value="1"/>
</dbReference>
<dbReference type="AlphaFoldDB" id="A0A6J6IUR8"/>
<dbReference type="GO" id="GO:0004582">
    <property type="term" value="F:dolichyl-phosphate beta-D-mannosyltransferase activity"/>
    <property type="evidence" value="ECO:0007669"/>
    <property type="project" value="InterPro"/>
</dbReference>
<dbReference type="FunFam" id="3.90.550.10:FF:000122">
    <property type="entry name" value="Dolichol-phosphate mannosyltransferase subunit 1"/>
    <property type="match status" value="1"/>
</dbReference>
<dbReference type="InterPro" id="IPR039528">
    <property type="entry name" value="DPM1-like"/>
</dbReference>
<accession>A0A6J6IUR8</accession>
<dbReference type="Pfam" id="PF00535">
    <property type="entry name" value="Glycos_transf_2"/>
    <property type="match status" value="1"/>
</dbReference>
<keyword evidence="2" id="KW-0328">Glycosyltransferase</keyword>
<dbReference type="GO" id="GO:0009247">
    <property type="term" value="P:glycolipid biosynthetic process"/>
    <property type="evidence" value="ECO:0007669"/>
    <property type="project" value="TreeGrafter"/>
</dbReference>
<dbReference type="GO" id="GO:0016020">
    <property type="term" value="C:membrane"/>
    <property type="evidence" value="ECO:0007669"/>
    <property type="project" value="GOC"/>
</dbReference>
<reference evidence="5" key="1">
    <citation type="submission" date="2020-05" db="EMBL/GenBank/DDBJ databases">
        <authorList>
            <person name="Chiriac C."/>
            <person name="Salcher M."/>
            <person name="Ghai R."/>
            <person name="Kavagutti S V."/>
        </authorList>
    </citation>
    <scope>NUCLEOTIDE SEQUENCE</scope>
</reference>
<organism evidence="5">
    <name type="scientific">freshwater metagenome</name>
    <dbReference type="NCBI Taxonomy" id="449393"/>
    <lineage>
        <taxon>unclassified sequences</taxon>
        <taxon>metagenomes</taxon>
        <taxon>ecological metagenomes</taxon>
    </lineage>
</organism>
<proteinExistence type="inferred from homology"/>
<dbReference type="EMBL" id="CAEZVT010000002">
    <property type="protein sequence ID" value="CAB4628184.1"/>
    <property type="molecule type" value="Genomic_DNA"/>
</dbReference>
<comment type="similarity">
    <text evidence="1">Belongs to the glycosyltransferase 2 family.</text>
</comment>